<proteinExistence type="inferred from homology"/>
<dbReference type="RefSeq" id="WP_177213245.1">
    <property type="nucleotide sequence ID" value="NZ_FORH01000012.1"/>
</dbReference>
<evidence type="ECO:0000313" key="7">
    <source>
        <dbReference type="Proteomes" id="UP000199630"/>
    </source>
</evidence>
<comment type="similarity">
    <text evidence="4">Belongs to the flavoredoxin family.</text>
</comment>
<gene>
    <name evidence="6" type="ORF">SAMN04487991_4238</name>
</gene>
<evidence type="ECO:0000256" key="3">
    <source>
        <dbReference type="ARBA" id="ARBA00022643"/>
    </source>
</evidence>
<dbReference type="PANTHER" id="PTHR33798">
    <property type="entry name" value="FLAVOPROTEIN OXYGENASE"/>
    <property type="match status" value="1"/>
</dbReference>
<dbReference type="GO" id="GO:0016646">
    <property type="term" value="F:oxidoreductase activity, acting on the CH-NH group of donors, NAD or NADP as acceptor"/>
    <property type="evidence" value="ECO:0007669"/>
    <property type="project" value="UniProtKB-ARBA"/>
</dbReference>
<reference evidence="7" key="1">
    <citation type="submission" date="2016-10" db="EMBL/GenBank/DDBJ databases">
        <authorList>
            <person name="Varghese N."/>
            <person name="Submissions S."/>
        </authorList>
    </citation>
    <scope>NUCLEOTIDE SEQUENCE [LARGE SCALE GENOMIC DNA]</scope>
    <source>
        <strain evidence="7">DSM 26471</strain>
    </source>
</reference>
<dbReference type="STRING" id="588602.SAMN04487991_4238"/>
<protein>
    <submittedName>
        <fullName evidence="6">NADH-FMN oxidoreductase RutF, flavin reductase (DIM6/NTAB) family</fullName>
    </submittedName>
</protein>
<keyword evidence="2" id="KW-0285">Flavoprotein</keyword>
<evidence type="ECO:0000313" key="6">
    <source>
        <dbReference type="EMBL" id="SFK26094.1"/>
    </source>
</evidence>
<dbReference type="SUPFAM" id="SSF50475">
    <property type="entry name" value="FMN-binding split barrel"/>
    <property type="match status" value="1"/>
</dbReference>
<dbReference type="EMBL" id="FORH01000012">
    <property type="protein sequence ID" value="SFK26094.1"/>
    <property type="molecule type" value="Genomic_DNA"/>
</dbReference>
<dbReference type="Gene3D" id="2.30.110.10">
    <property type="entry name" value="Electron Transport, Fmn-binding Protein, Chain A"/>
    <property type="match status" value="1"/>
</dbReference>
<accession>A0A1I3Y2M3</accession>
<comment type="cofactor">
    <cofactor evidence="1">
        <name>FMN</name>
        <dbReference type="ChEBI" id="CHEBI:58210"/>
    </cofactor>
</comment>
<dbReference type="SMART" id="SM00903">
    <property type="entry name" value="Flavin_Reduct"/>
    <property type="match status" value="1"/>
</dbReference>
<dbReference type="AlphaFoldDB" id="A0A1I3Y2M3"/>
<dbReference type="InterPro" id="IPR002563">
    <property type="entry name" value="Flavin_Rdtase-like_dom"/>
</dbReference>
<keyword evidence="3" id="KW-0288">FMN</keyword>
<evidence type="ECO:0000256" key="2">
    <source>
        <dbReference type="ARBA" id="ARBA00022630"/>
    </source>
</evidence>
<sequence>MTHAAAHREFTPSDMAEGDVYKLLSGAVLPRPIAVVTSRSPEGIANAAPFSFFGILSHAPATVAIGIEPRPDGTRKDTARNIIETGEFTLHIPDVAMAQAVQDIAAPEAPEVDEIDLCGLARVPGTHVDCPRLLAAPVALECRFDQRLDLGPARDIVIGTVEGIFIREGAVNAALHVDPERIDALGRLGGATFATTRDRFQL</sequence>
<dbReference type="Pfam" id="PF01613">
    <property type="entry name" value="Flavin_Reduct"/>
    <property type="match status" value="1"/>
</dbReference>
<evidence type="ECO:0000259" key="5">
    <source>
        <dbReference type="SMART" id="SM00903"/>
    </source>
</evidence>
<dbReference type="GO" id="GO:0010181">
    <property type="term" value="F:FMN binding"/>
    <property type="evidence" value="ECO:0007669"/>
    <property type="project" value="InterPro"/>
</dbReference>
<feature type="domain" description="Flavin reductase like" evidence="5">
    <location>
        <begin position="26"/>
        <end position="184"/>
    </location>
</feature>
<dbReference type="InterPro" id="IPR012349">
    <property type="entry name" value="Split_barrel_FMN-bd"/>
</dbReference>
<name>A0A1I3Y2M3_9RHOB</name>
<dbReference type="PANTHER" id="PTHR33798:SF5">
    <property type="entry name" value="FLAVIN REDUCTASE LIKE DOMAIN-CONTAINING PROTEIN"/>
    <property type="match status" value="1"/>
</dbReference>
<organism evidence="6 7">
    <name type="scientific">Celeribacter neptunius</name>
    <dbReference type="NCBI Taxonomy" id="588602"/>
    <lineage>
        <taxon>Bacteria</taxon>
        <taxon>Pseudomonadati</taxon>
        <taxon>Pseudomonadota</taxon>
        <taxon>Alphaproteobacteria</taxon>
        <taxon>Rhodobacterales</taxon>
        <taxon>Roseobacteraceae</taxon>
        <taxon>Celeribacter</taxon>
    </lineage>
</organism>
<evidence type="ECO:0000256" key="1">
    <source>
        <dbReference type="ARBA" id="ARBA00001917"/>
    </source>
</evidence>
<keyword evidence="7" id="KW-1185">Reference proteome</keyword>
<evidence type="ECO:0000256" key="4">
    <source>
        <dbReference type="ARBA" id="ARBA00038054"/>
    </source>
</evidence>
<dbReference type="Proteomes" id="UP000199630">
    <property type="component" value="Unassembled WGS sequence"/>
</dbReference>